<feature type="coiled-coil region" evidence="1">
    <location>
        <begin position="59"/>
        <end position="114"/>
    </location>
</feature>
<keyword evidence="1" id="KW-0175">Coiled coil</keyword>
<dbReference type="Proteomes" id="UP001150062">
    <property type="component" value="Unassembled WGS sequence"/>
</dbReference>
<accession>A0ABQ8Y9P8</accession>
<protein>
    <submittedName>
        <fullName evidence="2">Uncharacterized protein</fullName>
    </submittedName>
</protein>
<evidence type="ECO:0000313" key="3">
    <source>
        <dbReference type="Proteomes" id="UP001150062"/>
    </source>
</evidence>
<keyword evidence="3" id="KW-1185">Reference proteome</keyword>
<comment type="caution">
    <text evidence="2">The sequence shown here is derived from an EMBL/GenBank/DDBJ whole genome shotgun (WGS) entry which is preliminary data.</text>
</comment>
<evidence type="ECO:0000256" key="1">
    <source>
        <dbReference type="SAM" id="Coils"/>
    </source>
</evidence>
<evidence type="ECO:0000313" key="2">
    <source>
        <dbReference type="EMBL" id="KAJ6241512.1"/>
    </source>
</evidence>
<dbReference type="EMBL" id="JAOAOG010000192">
    <property type="protein sequence ID" value="KAJ6241512.1"/>
    <property type="molecule type" value="Genomic_DNA"/>
</dbReference>
<proteinExistence type="predicted"/>
<organism evidence="2 3">
    <name type="scientific">Anaeramoeba flamelloides</name>
    <dbReference type="NCBI Taxonomy" id="1746091"/>
    <lineage>
        <taxon>Eukaryota</taxon>
        <taxon>Metamonada</taxon>
        <taxon>Anaeramoebidae</taxon>
        <taxon>Anaeramoeba</taxon>
    </lineage>
</organism>
<sequence>MFSAFDMVNVVPQTILGDILILFMEKIKLKSKIELIDFSHESDKEEDLELDLEKNVDGKNSNRENNELFKKKIKEKEKNFQKKKKIKGSPTLNIIEEENEIISIKESLSKLNEKFQIDKKPTLLQNLSLSLPQSLNFQKFGYLNFEEKINSLYIFNLSNIYQIQNLFRLSNRNINLINKEKNLNEEFYINKILDIFYQCKNDIEIEKYLKGVYTCEFYSQKTNQIAIIKNPVLLHFANARFEAQLQECRTSYMYQKLKNIYHQNNGTKKFPISPKTIWERIERGFDLEKLTQKQRKKRRKKITAHFGYKLNLKEYNELINIFMSDVNHTVLCKLNDSYKLLYIEKTIQMFREYYIEKNNDN</sequence>
<gene>
    <name evidence="2" type="ORF">M0813_23145</name>
</gene>
<name>A0ABQ8Y9P8_9EUKA</name>
<reference evidence="2" key="1">
    <citation type="submission" date="2022-08" db="EMBL/GenBank/DDBJ databases">
        <title>Novel sulfate-reducing endosymbionts in the free-living metamonad Anaeramoeba.</title>
        <authorList>
            <person name="Jerlstrom-Hultqvist J."/>
            <person name="Cepicka I."/>
            <person name="Gallot-Lavallee L."/>
            <person name="Salas-Leiva D."/>
            <person name="Curtis B.A."/>
            <person name="Zahonova K."/>
            <person name="Pipaliya S."/>
            <person name="Dacks J."/>
            <person name="Roger A.J."/>
        </authorList>
    </citation>
    <scope>NUCLEOTIDE SEQUENCE</scope>
    <source>
        <strain evidence="2">Schooner1</strain>
    </source>
</reference>